<dbReference type="FunFam" id="3.40.30.10:FF:000014">
    <property type="entry name" value="Tau class glutathione S-transferase"/>
    <property type="match status" value="1"/>
</dbReference>
<proteinExistence type="inferred from homology"/>
<dbReference type="InterPro" id="IPR045073">
    <property type="entry name" value="Omega/Tau-like"/>
</dbReference>
<dbReference type="PROSITE" id="PS50404">
    <property type="entry name" value="GST_NTER"/>
    <property type="match status" value="1"/>
</dbReference>
<keyword evidence="3 8" id="KW-0808">Transferase</keyword>
<dbReference type="SFLD" id="SFLDG01152">
    <property type="entry name" value="Main.3:_Omega-_and_Tau-like"/>
    <property type="match status" value="1"/>
</dbReference>
<dbReference type="InterPro" id="IPR036282">
    <property type="entry name" value="Glutathione-S-Trfase_C_sf"/>
</dbReference>
<evidence type="ECO:0000313" key="8">
    <source>
        <dbReference type="EMBL" id="MPA70724.1"/>
    </source>
</evidence>
<dbReference type="InterPro" id="IPR045074">
    <property type="entry name" value="GST_C_Tau"/>
</dbReference>
<evidence type="ECO:0000256" key="1">
    <source>
        <dbReference type="ARBA" id="ARBA00009929"/>
    </source>
</evidence>
<organism evidence="8">
    <name type="scientific">Davidia involucrata</name>
    <name type="common">Dove tree</name>
    <dbReference type="NCBI Taxonomy" id="16924"/>
    <lineage>
        <taxon>Eukaryota</taxon>
        <taxon>Viridiplantae</taxon>
        <taxon>Streptophyta</taxon>
        <taxon>Embryophyta</taxon>
        <taxon>Tracheophyta</taxon>
        <taxon>Spermatophyta</taxon>
        <taxon>Magnoliopsida</taxon>
        <taxon>eudicotyledons</taxon>
        <taxon>Gunneridae</taxon>
        <taxon>Pentapetalae</taxon>
        <taxon>asterids</taxon>
        <taxon>Cornales</taxon>
        <taxon>Nyssaceae</taxon>
        <taxon>Davidia</taxon>
    </lineage>
</organism>
<evidence type="ECO:0000256" key="5">
    <source>
        <dbReference type="ARBA" id="ARBA00071370"/>
    </source>
</evidence>
<reference evidence="8" key="1">
    <citation type="submission" date="2019-08" db="EMBL/GenBank/DDBJ databases">
        <title>Reference gene set and small RNA set construction with multiple tissues from Davidia involucrata Baill.</title>
        <authorList>
            <person name="Yang H."/>
            <person name="Zhou C."/>
            <person name="Li G."/>
            <person name="Wang J."/>
            <person name="Gao P."/>
            <person name="Wang M."/>
            <person name="Wang R."/>
            <person name="Zhao Y."/>
        </authorList>
    </citation>
    <scope>NUCLEOTIDE SEQUENCE</scope>
    <source>
        <tissue evidence="8">Mixed with DoveR01_LX</tissue>
    </source>
</reference>
<dbReference type="InterPro" id="IPR004046">
    <property type="entry name" value="GST_C"/>
</dbReference>
<feature type="domain" description="GST N-terminal" evidence="6">
    <location>
        <begin position="4"/>
        <end position="83"/>
    </location>
</feature>
<evidence type="ECO:0000256" key="2">
    <source>
        <dbReference type="ARBA" id="ARBA00012452"/>
    </source>
</evidence>
<dbReference type="Pfam" id="PF00043">
    <property type="entry name" value="GST_C"/>
    <property type="match status" value="1"/>
</dbReference>
<dbReference type="SUPFAM" id="SSF47616">
    <property type="entry name" value="GST C-terminal domain-like"/>
    <property type="match status" value="1"/>
</dbReference>
<dbReference type="Pfam" id="PF02798">
    <property type="entry name" value="GST_N"/>
    <property type="match status" value="1"/>
</dbReference>
<dbReference type="FunFam" id="1.20.1050.10:FF:000012">
    <property type="entry name" value="Tau class glutathione S-transferase"/>
    <property type="match status" value="1"/>
</dbReference>
<evidence type="ECO:0000259" key="6">
    <source>
        <dbReference type="PROSITE" id="PS50404"/>
    </source>
</evidence>
<evidence type="ECO:0000256" key="4">
    <source>
        <dbReference type="ARBA" id="ARBA00047960"/>
    </source>
</evidence>
<protein>
    <recommendedName>
        <fullName evidence="5">Probable glutathione S-transferase</fullName>
        <ecNumber evidence="2">2.5.1.18</ecNumber>
    </recommendedName>
</protein>
<dbReference type="EC" id="2.5.1.18" evidence="2"/>
<accession>A0A5B7BQF1</accession>
<dbReference type="AlphaFoldDB" id="A0A5B7BQF1"/>
<dbReference type="GO" id="GO:0005737">
    <property type="term" value="C:cytoplasm"/>
    <property type="evidence" value="ECO:0007669"/>
    <property type="project" value="TreeGrafter"/>
</dbReference>
<evidence type="ECO:0000259" key="7">
    <source>
        <dbReference type="PROSITE" id="PS50405"/>
    </source>
</evidence>
<dbReference type="SUPFAM" id="SSF52833">
    <property type="entry name" value="Thioredoxin-like"/>
    <property type="match status" value="1"/>
</dbReference>
<dbReference type="GO" id="GO:0006749">
    <property type="term" value="P:glutathione metabolic process"/>
    <property type="evidence" value="ECO:0007669"/>
    <property type="project" value="InterPro"/>
</dbReference>
<dbReference type="CDD" id="cd03185">
    <property type="entry name" value="GST_C_Tau"/>
    <property type="match status" value="1"/>
</dbReference>
<sequence>MGSQEVKLLSLWVSPFGCRVEWALKLKGVEYEYIEEDIFNKSPLLLELNPVYKKVPVLIHEGKVILESFLILEYLDEKWKEYPLLPQDPYERATARFWAIFGDYKLLESAWIALRSQGDEKERAVKLSTEALEKIEGELKGKKFFGGETIGYLDLALGWISYWLPVWEEVGSMTIVDPHKFPGITAWMDNFLSHPVIKNNLPPRDKMMVYFEKRSKELFSA</sequence>
<dbReference type="EMBL" id="GHES01040165">
    <property type="protein sequence ID" value="MPA70724.1"/>
    <property type="molecule type" value="Transcribed_RNA"/>
</dbReference>
<dbReference type="InterPro" id="IPR040079">
    <property type="entry name" value="Glutathione_S-Trfase"/>
</dbReference>
<dbReference type="SFLD" id="SFLDS00019">
    <property type="entry name" value="Glutathione_Transferase_(cytos"/>
    <property type="match status" value="1"/>
</dbReference>
<dbReference type="InterPro" id="IPR036249">
    <property type="entry name" value="Thioredoxin-like_sf"/>
</dbReference>
<name>A0A5B7BQF1_DAVIN</name>
<gene>
    <name evidence="8" type="ORF">Din_040165</name>
</gene>
<dbReference type="PANTHER" id="PTHR11260">
    <property type="entry name" value="GLUTATHIONE S-TRANSFERASE, GST, SUPERFAMILY, GST DOMAIN CONTAINING"/>
    <property type="match status" value="1"/>
</dbReference>
<dbReference type="PANTHER" id="PTHR11260:SF474">
    <property type="entry name" value="GLUTATHIONE TRANSFERASE"/>
    <property type="match status" value="1"/>
</dbReference>
<dbReference type="PROSITE" id="PS50405">
    <property type="entry name" value="GST_CTER"/>
    <property type="match status" value="1"/>
</dbReference>
<dbReference type="GO" id="GO:0004364">
    <property type="term" value="F:glutathione transferase activity"/>
    <property type="evidence" value="ECO:0007669"/>
    <property type="project" value="UniProtKB-EC"/>
</dbReference>
<evidence type="ECO:0000256" key="3">
    <source>
        <dbReference type="ARBA" id="ARBA00022679"/>
    </source>
</evidence>
<dbReference type="InterPro" id="IPR010987">
    <property type="entry name" value="Glutathione-S-Trfase_C-like"/>
</dbReference>
<comment type="catalytic activity">
    <reaction evidence="4">
        <text>RX + glutathione = an S-substituted glutathione + a halide anion + H(+)</text>
        <dbReference type="Rhea" id="RHEA:16437"/>
        <dbReference type="ChEBI" id="CHEBI:15378"/>
        <dbReference type="ChEBI" id="CHEBI:16042"/>
        <dbReference type="ChEBI" id="CHEBI:17792"/>
        <dbReference type="ChEBI" id="CHEBI:57925"/>
        <dbReference type="ChEBI" id="CHEBI:90779"/>
        <dbReference type="EC" id="2.5.1.18"/>
    </reaction>
</comment>
<dbReference type="SFLD" id="SFLDG00358">
    <property type="entry name" value="Main_(cytGST)"/>
    <property type="match status" value="1"/>
</dbReference>
<comment type="similarity">
    <text evidence="1">Belongs to the GST superfamily. HSP26 family.</text>
</comment>
<dbReference type="InterPro" id="IPR004045">
    <property type="entry name" value="Glutathione_S-Trfase_N"/>
</dbReference>
<dbReference type="Gene3D" id="1.20.1050.10">
    <property type="match status" value="1"/>
</dbReference>
<feature type="domain" description="GST C-terminal" evidence="7">
    <location>
        <begin position="88"/>
        <end position="211"/>
    </location>
</feature>
<dbReference type="CDD" id="cd03058">
    <property type="entry name" value="GST_N_Tau"/>
    <property type="match status" value="1"/>
</dbReference>
<dbReference type="Gene3D" id="3.40.30.10">
    <property type="entry name" value="Glutaredoxin"/>
    <property type="match status" value="1"/>
</dbReference>